<dbReference type="InterPro" id="IPR017871">
    <property type="entry name" value="ABC_transporter-like_CS"/>
</dbReference>
<dbReference type="GO" id="GO:0015833">
    <property type="term" value="P:peptide transport"/>
    <property type="evidence" value="ECO:0007669"/>
    <property type="project" value="InterPro"/>
</dbReference>
<dbReference type="PANTHER" id="PTHR43776">
    <property type="entry name" value="TRANSPORT ATP-BINDING PROTEIN"/>
    <property type="match status" value="1"/>
</dbReference>
<dbReference type="EMBL" id="LR743508">
    <property type="protein sequence ID" value="CAA2109056.1"/>
    <property type="molecule type" value="Genomic_DNA"/>
</dbReference>
<sequence>MSFIGKTDTLLAVDDLKVHFPRGKSGWGRTPEVVKAVDGVSFEVRRGSTLAVVGESGSGKTTTALAVMRLAPVTSGRLQLGGTDLGALKGEALRQARTRMQIIFQDPFSSLNPRERAGAAVRAPLDLMRVGTPDERTRRVAELFEAVGLRPEQQHLFPHQFSGGQRQRINIARALATNPELVVCDEPVSALDIAIRAQILNLLARLQRELGLTYLFISHDMAVVEHICDDIAVMYLGQIVERAPRRSFFARPLHPYSVALMSAVPTVSGGRRRAANRIKLSGDPPSPIDPPRGCRFAGRCPVAEPACAAELPPLREVAPDHWVRCRRVDVVDGLPLPPLSMPETP</sequence>
<dbReference type="InterPro" id="IPR013563">
    <property type="entry name" value="Oligopep_ABC_C"/>
</dbReference>
<dbReference type="Pfam" id="PF08352">
    <property type="entry name" value="oligo_HPY"/>
    <property type="match status" value="1"/>
</dbReference>
<feature type="domain" description="ABC transporter" evidence="6">
    <location>
        <begin position="11"/>
        <end position="261"/>
    </location>
</feature>
<evidence type="ECO:0000256" key="4">
    <source>
        <dbReference type="ARBA" id="ARBA00022741"/>
    </source>
</evidence>
<evidence type="ECO:0000256" key="3">
    <source>
        <dbReference type="ARBA" id="ARBA00022475"/>
    </source>
</evidence>
<dbReference type="InterPro" id="IPR027417">
    <property type="entry name" value="P-loop_NTPase"/>
</dbReference>
<dbReference type="InterPro" id="IPR003439">
    <property type="entry name" value="ABC_transporter-like_ATP-bd"/>
</dbReference>
<dbReference type="CDD" id="cd03257">
    <property type="entry name" value="ABC_NikE_OppD_transporters"/>
    <property type="match status" value="1"/>
</dbReference>
<dbReference type="FunFam" id="3.40.50.300:FF:000016">
    <property type="entry name" value="Oligopeptide ABC transporter ATP-binding component"/>
    <property type="match status" value="1"/>
</dbReference>
<dbReference type="PANTHER" id="PTHR43776:SF7">
    <property type="entry name" value="D,D-DIPEPTIDE TRANSPORT ATP-BINDING PROTEIN DDPF-RELATED"/>
    <property type="match status" value="1"/>
</dbReference>
<protein>
    <submittedName>
        <fullName evidence="7">Oligopeptide transport ATP-binding protein OppF</fullName>
    </submittedName>
</protein>
<dbReference type="InterPro" id="IPR003593">
    <property type="entry name" value="AAA+_ATPase"/>
</dbReference>
<evidence type="ECO:0000256" key="5">
    <source>
        <dbReference type="ARBA" id="ARBA00022840"/>
    </source>
</evidence>
<dbReference type="PROSITE" id="PS00211">
    <property type="entry name" value="ABC_TRANSPORTER_1"/>
    <property type="match status" value="1"/>
</dbReference>
<dbReference type="SUPFAM" id="SSF52540">
    <property type="entry name" value="P-loop containing nucleoside triphosphate hydrolases"/>
    <property type="match status" value="1"/>
</dbReference>
<name>A0A679JCE9_VARPD</name>
<evidence type="ECO:0000256" key="1">
    <source>
        <dbReference type="ARBA" id="ARBA00005417"/>
    </source>
</evidence>
<dbReference type="Gene3D" id="3.40.50.300">
    <property type="entry name" value="P-loop containing nucleotide triphosphate hydrolases"/>
    <property type="match status" value="1"/>
</dbReference>
<organism evidence="7">
    <name type="scientific">Variovorax paradoxus</name>
    <dbReference type="NCBI Taxonomy" id="34073"/>
    <lineage>
        <taxon>Bacteria</taxon>
        <taxon>Pseudomonadati</taxon>
        <taxon>Pseudomonadota</taxon>
        <taxon>Betaproteobacteria</taxon>
        <taxon>Burkholderiales</taxon>
        <taxon>Comamonadaceae</taxon>
        <taxon>Variovorax</taxon>
    </lineage>
</organism>
<keyword evidence="3" id="KW-1003">Cell membrane</keyword>
<dbReference type="RefSeq" id="WP_339093005.1">
    <property type="nucleotide sequence ID" value="NZ_LR743508.1"/>
</dbReference>
<keyword evidence="2" id="KW-0813">Transport</keyword>
<keyword evidence="5 7" id="KW-0067">ATP-binding</keyword>
<dbReference type="NCBIfam" id="TIGR01727">
    <property type="entry name" value="oligo_HPY"/>
    <property type="match status" value="1"/>
</dbReference>
<dbReference type="GO" id="GO:0016887">
    <property type="term" value="F:ATP hydrolysis activity"/>
    <property type="evidence" value="ECO:0007669"/>
    <property type="project" value="InterPro"/>
</dbReference>
<reference evidence="7" key="1">
    <citation type="submission" date="2019-12" db="EMBL/GenBank/DDBJ databases">
        <authorList>
            <person name="Cremers G."/>
        </authorList>
    </citation>
    <scope>NUCLEOTIDE SEQUENCE</scope>
    <source>
        <strain evidence="7">Vvax</strain>
    </source>
</reference>
<dbReference type="GO" id="GO:0005524">
    <property type="term" value="F:ATP binding"/>
    <property type="evidence" value="ECO:0007669"/>
    <property type="project" value="UniProtKB-KW"/>
</dbReference>
<accession>A0A679JCE9</accession>
<dbReference type="Pfam" id="PF00005">
    <property type="entry name" value="ABC_tran"/>
    <property type="match status" value="1"/>
</dbReference>
<gene>
    <name evidence="7" type="primary">oppF_4</name>
    <name evidence="7" type="ORF">VVAX_05327</name>
</gene>
<comment type="similarity">
    <text evidence="1">Belongs to the ABC transporter superfamily.</text>
</comment>
<evidence type="ECO:0000259" key="6">
    <source>
        <dbReference type="PROSITE" id="PS50893"/>
    </source>
</evidence>
<dbReference type="InterPro" id="IPR050319">
    <property type="entry name" value="ABC_transp_ATP-bind"/>
</dbReference>
<keyword evidence="3" id="KW-0472">Membrane</keyword>
<dbReference type="AlphaFoldDB" id="A0A679JCE9"/>
<evidence type="ECO:0000256" key="2">
    <source>
        <dbReference type="ARBA" id="ARBA00022448"/>
    </source>
</evidence>
<dbReference type="SMART" id="SM00382">
    <property type="entry name" value="AAA"/>
    <property type="match status" value="1"/>
</dbReference>
<proteinExistence type="inferred from homology"/>
<dbReference type="GO" id="GO:0055085">
    <property type="term" value="P:transmembrane transport"/>
    <property type="evidence" value="ECO:0007669"/>
    <property type="project" value="UniProtKB-ARBA"/>
</dbReference>
<dbReference type="PROSITE" id="PS50893">
    <property type="entry name" value="ABC_TRANSPORTER_2"/>
    <property type="match status" value="1"/>
</dbReference>
<evidence type="ECO:0000313" key="7">
    <source>
        <dbReference type="EMBL" id="CAA2109056.1"/>
    </source>
</evidence>
<keyword evidence="4" id="KW-0547">Nucleotide-binding</keyword>